<name>A0A9W4SGR7_9GLOM</name>
<gene>
    <name evidence="11" type="ORF">FWILDA_LOCUS3795</name>
</gene>
<sequence length="396" mass="46230">MNKQMFSSSNFAENNKLICENDSIVESPAVRWFNWLEKMNLEKWSAIITLLFGIYVRWAVGLHPYSGQNTPPKYGDYEAQRHWMELTLHLPINQWYYYDFKWWGLDYPPLSAYVSWICGKIGSLFNPEWFVLDTSRGLENEENKLFMRSSVLVLEYLIYLPSIFVFVNWWFANDSWKRRGLAILFILLQPALILIDHGHFQYNSVMLGLTIWALNCFFFDYDVLGSIFFCLALSFKQMALYFAPAIFAYLLGKCIKNNTQGIILFVKLSVTVIITFAIVFFPFLDSVEHIMQVITRLFPFQRAILPSCIHLGSNPDKRRLVYCLANSSLAFFMFSFQVHEKSILLPALPITLLILDEPFWSSWFNNVALVSFIEEGAFDPALFRCMAYVELDGFFC</sequence>
<keyword evidence="4 10" id="KW-0328">Glycosyltransferase</keyword>
<feature type="transmembrane region" description="Helical" evidence="10">
    <location>
        <begin position="262"/>
        <end position="284"/>
    </location>
</feature>
<evidence type="ECO:0000313" key="12">
    <source>
        <dbReference type="Proteomes" id="UP001153678"/>
    </source>
</evidence>
<keyword evidence="7 10" id="KW-0256">Endoplasmic reticulum</keyword>
<evidence type="ECO:0000256" key="2">
    <source>
        <dbReference type="ARBA" id="ARBA00004922"/>
    </source>
</evidence>
<dbReference type="EC" id="2.4.1.-" evidence="10"/>
<organism evidence="11 12">
    <name type="scientific">Funneliformis geosporum</name>
    <dbReference type="NCBI Taxonomy" id="1117311"/>
    <lineage>
        <taxon>Eukaryota</taxon>
        <taxon>Fungi</taxon>
        <taxon>Fungi incertae sedis</taxon>
        <taxon>Mucoromycota</taxon>
        <taxon>Glomeromycotina</taxon>
        <taxon>Glomeromycetes</taxon>
        <taxon>Glomerales</taxon>
        <taxon>Glomeraceae</taxon>
        <taxon>Funneliformis</taxon>
    </lineage>
</organism>
<dbReference type="AlphaFoldDB" id="A0A9W4SGR7"/>
<comment type="subcellular location">
    <subcellularLocation>
        <location evidence="1 10">Endoplasmic reticulum membrane</location>
        <topology evidence="1 10">Multi-pass membrane protein</topology>
    </subcellularLocation>
</comment>
<reference evidence="11" key="1">
    <citation type="submission" date="2022-08" db="EMBL/GenBank/DDBJ databases">
        <authorList>
            <person name="Kallberg Y."/>
            <person name="Tangrot J."/>
            <person name="Rosling A."/>
        </authorList>
    </citation>
    <scope>NUCLEOTIDE SEQUENCE</scope>
    <source>
        <strain evidence="11">Wild A</strain>
    </source>
</reference>
<evidence type="ECO:0000256" key="1">
    <source>
        <dbReference type="ARBA" id="ARBA00004477"/>
    </source>
</evidence>
<dbReference type="OrthoDB" id="5589195at2759"/>
<evidence type="ECO:0000256" key="10">
    <source>
        <dbReference type="RuleBase" id="RU363110"/>
    </source>
</evidence>
<comment type="caution">
    <text evidence="11">The sequence shown here is derived from an EMBL/GenBank/DDBJ whole genome shotgun (WGS) entry which is preliminary data.</text>
</comment>
<dbReference type="GO" id="GO:0005789">
    <property type="term" value="C:endoplasmic reticulum membrane"/>
    <property type="evidence" value="ECO:0007669"/>
    <property type="project" value="UniProtKB-SubCell"/>
</dbReference>
<keyword evidence="5 10" id="KW-0808">Transferase</keyword>
<evidence type="ECO:0000256" key="3">
    <source>
        <dbReference type="ARBA" id="ARBA00008715"/>
    </source>
</evidence>
<evidence type="ECO:0000256" key="9">
    <source>
        <dbReference type="ARBA" id="ARBA00023136"/>
    </source>
</evidence>
<evidence type="ECO:0000256" key="5">
    <source>
        <dbReference type="ARBA" id="ARBA00022679"/>
    </source>
</evidence>
<feature type="transmembrane region" description="Helical" evidence="10">
    <location>
        <begin position="41"/>
        <end position="60"/>
    </location>
</feature>
<keyword evidence="6 10" id="KW-0812">Transmembrane</keyword>
<comment type="pathway">
    <text evidence="2 10">Protein modification; protein glycosylation.</text>
</comment>
<dbReference type="PANTHER" id="PTHR12413">
    <property type="entry name" value="DOLICHYL GLYCOSYLTRANSFERASE"/>
    <property type="match status" value="1"/>
</dbReference>
<evidence type="ECO:0000313" key="11">
    <source>
        <dbReference type="EMBL" id="CAI2168864.1"/>
    </source>
</evidence>
<protein>
    <recommendedName>
        <fullName evidence="10">Alpha-1,3-glucosyltransferase</fullName>
        <ecNumber evidence="10">2.4.1.-</ecNumber>
    </recommendedName>
</protein>
<evidence type="ECO:0000256" key="6">
    <source>
        <dbReference type="ARBA" id="ARBA00022692"/>
    </source>
</evidence>
<dbReference type="GO" id="GO:0042281">
    <property type="term" value="F:dolichyl pyrophosphate Man9GlcNAc2 alpha-1,3-glucosyltransferase activity"/>
    <property type="evidence" value="ECO:0007669"/>
    <property type="project" value="TreeGrafter"/>
</dbReference>
<comment type="similarity">
    <text evidence="3 10">Belongs to the ALG6/ALG8 glucosyltransferase family.</text>
</comment>
<comment type="caution">
    <text evidence="10">Lacks conserved residue(s) required for the propagation of feature annotation.</text>
</comment>
<feature type="transmembrane region" description="Helical" evidence="10">
    <location>
        <begin position="153"/>
        <end position="172"/>
    </location>
</feature>
<accession>A0A9W4SGR7</accession>
<dbReference type="Pfam" id="PF03155">
    <property type="entry name" value="Alg6_Alg8"/>
    <property type="match status" value="1"/>
</dbReference>
<dbReference type="EMBL" id="CAMKVN010000527">
    <property type="protein sequence ID" value="CAI2168864.1"/>
    <property type="molecule type" value="Genomic_DNA"/>
</dbReference>
<dbReference type="Proteomes" id="UP001153678">
    <property type="component" value="Unassembled WGS sequence"/>
</dbReference>
<evidence type="ECO:0000256" key="7">
    <source>
        <dbReference type="ARBA" id="ARBA00022824"/>
    </source>
</evidence>
<keyword evidence="9 10" id="KW-0472">Membrane</keyword>
<evidence type="ECO:0000256" key="4">
    <source>
        <dbReference type="ARBA" id="ARBA00022676"/>
    </source>
</evidence>
<keyword evidence="12" id="KW-1185">Reference proteome</keyword>
<evidence type="ECO:0000256" key="8">
    <source>
        <dbReference type="ARBA" id="ARBA00022989"/>
    </source>
</evidence>
<dbReference type="PANTHER" id="PTHR12413:SF1">
    <property type="entry name" value="DOLICHYL PYROPHOSPHATE MAN9GLCNAC2 ALPHA-1,3-GLUCOSYLTRANSFERASE"/>
    <property type="match status" value="1"/>
</dbReference>
<feature type="transmembrane region" description="Helical" evidence="10">
    <location>
        <begin position="226"/>
        <end position="250"/>
    </location>
</feature>
<keyword evidence="8 10" id="KW-1133">Transmembrane helix</keyword>
<proteinExistence type="inferred from homology"/>
<dbReference type="InterPro" id="IPR004856">
    <property type="entry name" value="Glyco_trans_ALG6/ALG8"/>
</dbReference>
<feature type="transmembrane region" description="Helical" evidence="10">
    <location>
        <begin position="178"/>
        <end position="195"/>
    </location>
</feature>